<dbReference type="InterPro" id="IPR017850">
    <property type="entry name" value="Alkaline_phosphatase_core_sf"/>
</dbReference>
<evidence type="ECO:0008006" key="5">
    <source>
        <dbReference type="Google" id="ProtNLM"/>
    </source>
</evidence>
<dbReference type="OrthoDB" id="415411at2759"/>
<evidence type="ECO:0000256" key="1">
    <source>
        <dbReference type="SAM" id="MobiDB-lite"/>
    </source>
</evidence>
<dbReference type="FunFam" id="3.30.1360.180:FF:000003">
    <property type="entry name" value="Type I phosphodiesterase/nucleotide pyrophosphatase family protein"/>
    <property type="match status" value="1"/>
</dbReference>
<dbReference type="Gene3D" id="3.40.720.10">
    <property type="entry name" value="Alkaline Phosphatase, subunit A"/>
    <property type="match status" value="1"/>
</dbReference>
<feature type="compositionally biased region" description="Basic and acidic residues" evidence="1">
    <location>
        <begin position="43"/>
        <end position="55"/>
    </location>
</feature>
<dbReference type="InterPro" id="IPR002591">
    <property type="entry name" value="Phosphodiest/P_Trfase"/>
</dbReference>
<keyword evidence="2" id="KW-0472">Membrane</keyword>
<feature type="region of interest" description="Disordered" evidence="1">
    <location>
        <begin position="99"/>
        <end position="128"/>
    </location>
</feature>
<evidence type="ECO:0000313" key="4">
    <source>
        <dbReference type="Proteomes" id="UP000503462"/>
    </source>
</evidence>
<feature type="compositionally biased region" description="Basic and acidic residues" evidence="1">
    <location>
        <begin position="1"/>
        <end position="18"/>
    </location>
</feature>
<dbReference type="SUPFAM" id="SSF53649">
    <property type="entry name" value="Alkaline phosphatase-like"/>
    <property type="match status" value="1"/>
</dbReference>
<dbReference type="AlphaFoldDB" id="A0A6H0XQ49"/>
<dbReference type="Proteomes" id="UP000503462">
    <property type="component" value="Chromosome 2"/>
</dbReference>
<dbReference type="EMBL" id="CP051140">
    <property type="protein sequence ID" value="QIW96891.1"/>
    <property type="molecule type" value="Genomic_DNA"/>
</dbReference>
<dbReference type="GO" id="GO:0017111">
    <property type="term" value="F:ribonucleoside triphosphate phosphatase activity"/>
    <property type="evidence" value="ECO:0007669"/>
    <property type="project" value="TreeGrafter"/>
</dbReference>
<dbReference type="CDD" id="cd16018">
    <property type="entry name" value="Enpp"/>
    <property type="match status" value="1"/>
</dbReference>
<evidence type="ECO:0000256" key="2">
    <source>
        <dbReference type="SAM" id="Phobius"/>
    </source>
</evidence>
<keyword evidence="2" id="KW-1133">Transmembrane helix</keyword>
<feature type="compositionally biased region" description="Basic and acidic residues" evidence="1">
    <location>
        <begin position="99"/>
        <end position="115"/>
    </location>
</feature>
<feature type="transmembrane region" description="Helical" evidence="2">
    <location>
        <begin position="148"/>
        <end position="167"/>
    </location>
</feature>
<dbReference type="GO" id="GO:0009141">
    <property type="term" value="P:nucleoside triphosphate metabolic process"/>
    <property type="evidence" value="ECO:0007669"/>
    <property type="project" value="TreeGrafter"/>
</dbReference>
<dbReference type="GO" id="GO:0047429">
    <property type="term" value="F:nucleoside triphosphate diphosphatase activity"/>
    <property type="evidence" value="ECO:0007669"/>
    <property type="project" value="TreeGrafter"/>
</dbReference>
<name>A0A6H0XQ49_9PEZI</name>
<keyword evidence="2" id="KW-0812">Transmembrane</keyword>
<proteinExistence type="predicted"/>
<dbReference type="Gene3D" id="3.30.1360.180">
    <property type="match status" value="1"/>
</dbReference>
<gene>
    <name evidence="3" type="ORF">AMS68_002409</name>
</gene>
<evidence type="ECO:0000313" key="3">
    <source>
        <dbReference type="EMBL" id="QIW96891.1"/>
    </source>
</evidence>
<keyword evidence="4" id="KW-1185">Reference proteome</keyword>
<feature type="region of interest" description="Disordered" evidence="1">
    <location>
        <begin position="1"/>
        <end position="68"/>
    </location>
</feature>
<dbReference type="PANTHER" id="PTHR10151:SF120">
    <property type="entry name" value="BIS(5'-ADENOSYL)-TRIPHOSPHATASE"/>
    <property type="match status" value="1"/>
</dbReference>
<sequence>MAGQDYEKVAPADGDTRSDASGSDISSEHSASRSSNTRRRLRTSADVRRHDRETLTAEEEAERLLAGDEGGASALSSIFKSEGKQPWYKSRTARVDDVEKEEEVLHDVEQGDRSHSIGSSRNSSEADLQKLGEVQSQRRWRILRWTRFLCLHVFILLAFVVLLFGAFKASQSRPPESVDLVRMISNGTSLFLPTTIIISLDGFRADFLQRNITPTLNAFIKDGVSPKYMLPSFPSVTFANHFTLATGNYPESHGIVGNTFWDPDRGQEFYYTDPARSLQPEWWNAEPFWVTAEYQDVRTAIHMWPGSEAHLGSIDPAYVDEFNGGEHLDHKVDRILGWLDLPGVEDEGYNVNEPRPQLIAAYVPDVDTDGHNFGPNSTEITATITRADNMLADIFRGIDARNLSDIVNVIVVSDHGMATTDVSRLIQLEDLLDTSLIEHTDGWPLYGLRPYDTSDEMLQKLYTQLLEKSKQDQYKHSFDIYLRDSNMPERYHFSKNNRIAPLWIVPKAGWAIVTQDEFNVEDGIKNNKVYHPRGLHGYDFEHPLMRAIFVARGPAFPHPKGSQVQPFQNIEVYNIICDSLGIEPMPNNGTIRLPFKTSGVHDDKMSDSMPDDPPIVGNTISHDVLSITSLPATPTAAPSIIWTTDSHGSLVSVLADANGNPIEEHRPWAPDHGDDYDENLNHDTSWWEWFKGSLTTSSNGEAAYFMAAAAATTLTTLDGL</sequence>
<reference evidence="3 4" key="1">
    <citation type="journal article" date="2016" name="Sci. Rep.">
        <title>Peltaster fructicola genome reveals evolution from an invasive phytopathogen to an ectophytic parasite.</title>
        <authorList>
            <person name="Xu C."/>
            <person name="Chen H."/>
            <person name="Gleason M.L."/>
            <person name="Xu J.R."/>
            <person name="Liu H."/>
            <person name="Zhang R."/>
            <person name="Sun G."/>
        </authorList>
    </citation>
    <scope>NUCLEOTIDE SEQUENCE [LARGE SCALE GENOMIC DNA]</scope>
    <source>
        <strain evidence="3 4">LNHT1506</strain>
    </source>
</reference>
<accession>A0A6H0XQ49</accession>
<dbReference type="Pfam" id="PF01663">
    <property type="entry name" value="Phosphodiest"/>
    <property type="match status" value="1"/>
</dbReference>
<dbReference type="PANTHER" id="PTHR10151">
    <property type="entry name" value="ECTONUCLEOTIDE PYROPHOSPHATASE/PHOSPHODIESTERASE"/>
    <property type="match status" value="1"/>
</dbReference>
<protein>
    <recommendedName>
        <fullName evidence="5">Phosphodiest-domain-containing protein</fullName>
    </recommendedName>
</protein>
<organism evidence="3 4">
    <name type="scientific">Peltaster fructicola</name>
    <dbReference type="NCBI Taxonomy" id="286661"/>
    <lineage>
        <taxon>Eukaryota</taxon>
        <taxon>Fungi</taxon>
        <taxon>Dikarya</taxon>
        <taxon>Ascomycota</taxon>
        <taxon>Pezizomycotina</taxon>
        <taxon>Dothideomycetes</taxon>
        <taxon>Dothideomycetes incertae sedis</taxon>
        <taxon>Peltaster</taxon>
    </lineage>
</organism>